<feature type="transmembrane region" description="Helical" evidence="7">
    <location>
        <begin position="203"/>
        <end position="225"/>
    </location>
</feature>
<evidence type="ECO:0000313" key="10">
    <source>
        <dbReference type="Proteomes" id="UP001303647"/>
    </source>
</evidence>
<feature type="compositionally biased region" description="Basic and acidic residues" evidence="6">
    <location>
        <begin position="382"/>
        <end position="394"/>
    </location>
</feature>
<evidence type="ECO:0000313" key="9">
    <source>
        <dbReference type="EMBL" id="KAK4248331.1"/>
    </source>
</evidence>
<dbReference type="InterPro" id="IPR052337">
    <property type="entry name" value="SAT4-like"/>
</dbReference>
<evidence type="ECO:0000256" key="5">
    <source>
        <dbReference type="ARBA" id="ARBA00038359"/>
    </source>
</evidence>
<evidence type="ECO:0000256" key="4">
    <source>
        <dbReference type="ARBA" id="ARBA00023136"/>
    </source>
</evidence>
<dbReference type="GO" id="GO:0016020">
    <property type="term" value="C:membrane"/>
    <property type="evidence" value="ECO:0007669"/>
    <property type="project" value="UniProtKB-SubCell"/>
</dbReference>
<comment type="subcellular location">
    <subcellularLocation>
        <location evidence="1">Membrane</location>
        <topology evidence="1">Multi-pass membrane protein</topology>
    </subcellularLocation>
</comment>
<keyword evidence="2 7" id="KW-0812">Transmembrane</keyword>
<feature type="transmembrane region" description="Helical" evidence="7">
    <location>
        <begin position="12"/>
        <end position="32"/>
    </location>
</feature>
<accession>A0AAN7CUL8</accession>
<reference evidence="9" key="1">
    <citation type="journal article" date="2023" name="Mol. Phylogenet. Evol.">
        <title>Genome-scale phylogeny and comparative genomics of the fungal order Sordariales.</title>
        <authorList>
            <person name="Hensen N."/>
            <person name="Bonometti L."/>
            <person name="Westerberg I."/>
            <person name="Brannstrom I.O."/>
            <person name="Guillou S."/>
            <person name="Cros-Aarteil S."/>
            <person name="Calhoun S."/>
            <person name="Haridas S."/>
            <person name="Kuo A."/>
            <person name="Mondo S."/>
            <person name="Pangilinan J."/>
            <person name="Riley R."/>
            <person name="LaButti K."/>
            <person name="Andreopoulos B."/>
            <person name="Lipzen A."/>
            <person name="Chen C."/>
            <person name="Yan M."/>
            <person name="Daum C."/>
            <person name="Ng V."/>
            <person name="Clum A."/>
            <person name="Steindorff A."/>
            <person name="Ohm R.A."/>
            <person name="Martin F."/>
            <person name="Silar P."/>
            <person name="Natvig D.O."/>
            <person name="Lalanne C."/>
            <person name="Gautier V."/>
            <person name="Ament-Velasquez S.L."/>
            <person name="Kruys A."/>
            <person name="Hutchinson M.I."/>
            <person name="Powell A.J."/>
            <person name="Barry K."/>
            <person name="Miller A.N."/>
            <person name="Grigoriev I.V."/>
            <person name="Debuchy R."/>
            <person name="Gladieux P."/>
            <person name="Hiltunen Thoren M."/>
            <person name="Johannesson H."/>
        </authorList>
    </citation>
    <scope>NUCLEOTIDE SEQUENCE</scope>
    <source>
        <strain evidence="9">CBS 359.72</strain>
    </source>
</reference>
<comment type="similarity">
    <text evidence="5">Belongs to the SAT4 family.</text>
</comment>
<dbReference type="Pfam" id="PF20684">
    <property type="entry name" value="Fung_rhodopsin"/>
    <property type="match status" value="1"/>
</dbReference>
<proteinExistence type="inferred from homology"/>
<feature type="transmembrane region" description="Helical" evidence="7">
    <location>
        <begin position="126"/>
        <end position="150"/>
    </location>
</feature>
<feature type="transmembrane region" description="Helical" evidence="7">
    <location>
        <begin position="44"/>
        <end position="65"/>
    </location>
</feature>
<dbReference type="PANTHER" id="PTHR33048:SF47">
    <property type="entry name" value="INTEGRAL MEMBRANE PROTEIN-RELATED"/>
    <property type="match status" value="1"/>
</dbReference>
<dbReference type="InterPro" id="IPR049326">
    <property type="entry name" value="Rhodopsin_dom_fungi"/>
</dbReference>
<protein>
    <recommendedName>
        <fullName evidence="8">Rhodopsin domain-containing protein</fullName>
    </recommendedName>
</protein>
<dbReference type="PANTHER" id="PTHR33048">
    <property type="entry name" value="PTH11-LIKE INTEGRAL MEMBRANE PROTEIN (AFU_ORTHOLOGUE AFUA_5G11245)"/>
    <property type="match status" value="1"/>
</dbReference>
<evidence type="ECO:0000256" key="6">
    <source>
        <dbReference type="SAM" id="MobiDB-lite"/>
    </source>
</evidence>
<evidence type="ECO:0000259" key="8">
    <source>
        <dbReference type="Pfam" id="PF20684"/>
    </source>
</evidence>
<dbReference type="Proteomes" id="UP001303647">
    <property type="component" value="Unassembled WGS sequence"/>
</dbReference>
<feature type="domain" description="Rhodopsin" evidence="8">
    <location>
        <begin position="30"/>
        <end position="270"/>
    </location>
</feature>
<keyword evidence="4 7" id="KW-0472">Membrane</keyword>
<feature type="transmembrane region" description="Helical" evidence="7">
    <location>
        <begin position="90"/>
        <end position="114"/>
    </location>
</feature>
<reference evidence="9" key="2">
    <citation type="submission" date="2023-05" db="EMBL/GenBank/DDBJ databases">
        <authorList>
            <consortium name="Lawrence Berkeley National Laboratory"/>
            <person name="Steindorff A."/>
            <person name="Hensen N."/>
            <person name="Bonometti L."/>
            <person name="Westerberg I."/>
            <person name="Brannstrom I.O."/>
            <person name="Guillou S."/>
            <person name="Cros-Aarteil S."/>
            <person name="Calhoun S."/>
            <person name="Haridas S."/>
            <person name="Kuo A."/>
            <person name="Mondo S."/>
            <person name="Pangilinan J."/>
            <person name="Riley R."/>
            <person name="Labutti K."/>
            <person name="Andreopoulos B."/>
            <person name="Lipzen A."/>
            <person name="Chen C."/>
            <person name="Yanf M."/>
            <person name="Daum C."/>
            <person name="Ng V."/>
            <person name="Clum A."/>
            <person name="Ohm R."/>
            <person name="Martin F."/>
            <person name="Silar P."/>
            <person name="Natvig D."/>
            <person name="Lalanne C."/>
            <person name="Gautier V."/>
            <person name="Ament-Velasquez S.L."/>
            <person name="Kruys A."/>
            <person name="Hutchinson M.I."/>
            <person name="Powell A.J."/>
            <person name="Barry K."/>
            <person name="Miller A.N."/>
            <person name="Grigoriev I.V."/>
            <person name="Debuchy R."/>
            <person name="Gladieux P."/>
            <person name="Thoren M.H."/>
            <person name="Johannesson H."/>
        </authorList>
    </citation>
    <scope>NUCLEOTIDE SEQUENCE</scope>
    <source>
        <strain evidence="9">CBS 359.72</strain>
    </source>
</reference>
<evidence type="ECO:0000256" key="7">
    <source>
        <dbReference type="SAM" id="Phobius"/>
    </source>
</evidence>
<feature type="compositionally biased region" description="Low complexity" evidence="6">
    <location>
        <begin position="309"/>
        <end position="319"/>
    </location>
</feature>
<keyword evidence="3 7" id="KW-1133">Transmembrane helix</keyword>
<sequence length="424" mass="46838">MADLPHDSRGPNILATCFITWTIAFIFVLMRFWTRARIVHALGWADWFIAFALAVSGGLCISYVIQVRHALGKHVWDVDMPNGFFSMLRAWWFSLLLYIISLSLTKVSICLLYLKIFTFEWARRAAYLVLIIVIITSLWAVSITLTYCIPLQATWDPTVKASFCHPQPTWWVNTGITIATDVMIFVLPIPIVSPLKLPRRQKLVLLCVFTIGFFVCIVSFIRLFIMIQVKNSKDPDFTYTPAPLSYLTALEVHTAIVVACAMTLKPLVQRFFPALFTPRSDGTYSGGHSASVGRGVGMRGGIRGGGGSSTTTTHHGSARWGLSPLTVESRPSRLDPLQSQTGRPEEEDEEAVTGLDRLGDGAGSEETIQGMGAGDAESGSMVKDHRPGETKSIHEAYASPWFKSDTSSERTEDIGREATARSIG</sequence>
<feature type="region of interest" description="Disordered" evidence="6">
    <location>
        <begin position="301"/>
        <end position="424"/>
    </location>
</feature>
<dbReference type="AlphaFoldDB" id="A0AAN7CUL8"/>
<feature type="transmembrane region" description="Helical" evidence="7">
    <location>
        <begin position="170"/>
        <end position="191"/>
    </location>
</feature>
<keyword evidence="10" id="KW-1185">Reference proteome</keyword>
<dbReference type="EMBL" id="MU857639">
    <property type="protein sequence ID" value="KAK4248331.1"/>
    <property type="molecule type" value="Genomic_DNA"/>
</dbReference>
<gene>
    <name evidence="9" type="ORF">C7999DRAFT_31236</name>
</gene>
<comment type="caution">
    <text evidence="9">The sequence shown here is derived from an EMBL/GenBank/DDBJ whole genome shotgun (WGS) entry which is preliminary data.</text>
</comment>
<evidence type="ECO:0000256" key="3">
    <source>
        <dbReference type="ARBA" id="ARBA00022989"/>
    </source>
</evidence>
<feature type="compositionally biased region" description="Basic and acidic residues" evidence="6">
    <location>
        <begin position="406"/>
        <end position="424"/>
    </location>
</feature>
<evidence type="ECO:0000256" key="1">
    <source>
        <dbReference type="ARBA" id="ARBA00004141"/>
    </source>
</evidence>
<organism evidence="9 10">
    <name type="scientific">Corynascus novoguineensis</name>
    <dbReference type="NCBI Taxonomy" id="1126955"/>
    <lineage>
        <taxon>Eukaryota</taxon>
        <taxon>Fungi</taxon>
        <taxon>Dikarya</taxon>
        <taxon>Ascomycota</taxon>
        <taxon>Pezizomycotina</taxon>
        <taxon>Sordariomycetes</taxon>
        <taxon>Sordariomycetidae</taxon>
        <taxon>Sordariales</taxon>
        <taxon>Chaetomiaceae</taxon>
        <taxon>Corynascus</taxon>
    </lineage>
</organism>
<evidence type="ECO:0000256" key="2">
    <source>
        <dbReference type="ARBA" id="ARBA00022692"/>
    </source>
</evidence>
<name>A0AAN7CUL8_9PEZI</name>